<accession>A0A6P8ZSI7</accession>
<dbReference type="Proteomes" id="UP000515158">
    <property type="component" value="Unplaced"/>
</dbReference>
<protein>
    <submittedName>
        <fullName evidence="3">Uncharacterized protein LOC117649480</fullName>
    </submittedName>
</protein>
<dbReference type="AlphaFoldDB" id="A0A6P8ZSI7"/>
<reference evidence="3" key="1">
    <citation type="submission" date="2025-08" db="UniProtKB">
        <authorList>
            <consortium name="RefSeq"/>
        </authorList>
    </citation>
    <scope>IDENTIFICATION</scope>
    <source>
        <tissue evidence="3">Total insect</tissue>
    </source>
</reference>
<dbReference type="RefSeq" id="XP_034248213.1">
    <property type="nucleotide sequence ID" value="XM_034392322.1"/>
</dbReference>
<organism evidence="3">
    <name type="scientific">Thrips palmi</name>
    <name type="common">Melon thrips</name>
    <dbReference type="NCBI Taxonomy" id="161013"/>
    <lineage>
        <taxon>Eukaryota</taxon>
        <taxon>Metazoa</taxon>
        <taxon>Ecdysozoa</taxon>
        <taxon>Arthropoda</taxon>
        <taxon>Hexapoda</taxon>
        <taxon>Insecta</taxon>
        <taxon>Pterygota</taxon>
        <taxon>Neoptera</taxon>
        <taxon>Paraneoptera</taxon>
        <taxon>Thysanoptera</taxon>
        <taxon>Terebrantia</taxon>
        <taxon>Thripoidea</taxon>
        <taxon>Thripidae</taxon>
        <taxon>Thrips</taxon>
    </lineage>
</organism>
<sequence>MRIGKTVLLLSSLGRGFYPFISTDDLSRARGSSDAMVRTRHGVKVGDGLLSTTTTTATPSTVARGPGAPSPRPLKRRNSSTDCPSGATVTINEGGCSRVIPVDVIMSRKLRVVLGHCSVGGKPTAVAALPSLETLSLVEGAAARRGLGEGDVGGAAGGDAPPQKPAME</sequence>
<proteinExistence type="predicted"/>
<dbReference type="GeneID" id="117649480"/>
<gene>
    <name evidence="3" type="primary">LOC117649480</name>
</gene>
<feature type="compositionally biased region" description="Low complexity" evidence="1">
    <location>
        <begin position="51"/>
        <end position="61"/>
    </location>
</feature>
<name>A0A6P8ZSI7_THRPL</name>
<dbReference type="InParanoid" id="A0A6P8ZSI7"/>
<evidence type="ECO:0000313" key="2">
    <source>
        <dbReference type="Proteomes" id="UP000515158"/>
    </source>
</evidence>
<feature type="region of interest" description="Disordered" evidence="1">
    <location>
        <begin position="148"/>
        <end position="168"/>
    </location>
</feature>
<keyword evidence="2" id="KW-1185">Reference proteome</keyword>
<dbReference type="KEGG" id="tpal:117649480"/>
<evidence type="ECO:0000256" key="1">
    <source>
        <dbReference type="SAM" id="MobiDB-lite"/>
    </source>
</evidence>
<feature type="region of interest" description="Disordered" evidence="1">
    <location>
        <begin position="49"/>
        <end position="86"/>
    </location>
</feature>
<evidence type="ECO:0000313" key="3">
    <source>
        <dbReference type="RefSeq" id="XP_034248213.1"/>
    </source>
</evidence>